<dbReference type="InterPro" id="IPR050553">
    <property type="entry name" value="Thioredoxin_ResA/DsbE_sf"/>
</dbReference>
<dbReference type="InterPro" id="IPR013740">
    <property type="entry name" value="Redoxin"/>
</dbReference>
<accession>A0ABS8Y4H8</accession>
<evidence type="ECO:0000259" key="6">
    <source>
        <dbReference type="PROSITE" id="PS51352"/>
    </source>
</evidence>
<dbReference type="PROSITE" id="PS00194">
    <property type="entry name" value="THIOREDOXIN_1"/>
    <property type="match status" value="1"/>
</dbReference>
<gene>
    <name evidence="7" type="ORF">LXT13_27575</name>
</gene>
<dbReference type="Gene3D" id="3.40.30.10">
    <property type="entry name" value="Glutaredoxin"/>
    <property type="match status" value="1"/>
</dbReference>
<dbReference type="PANTHER" id="PTHR42852:SF18">
    <property type="entry name" value="CHROMOSOME UNDETERMINED SCAFFOLD_47, WHOLE GENOME SHOTGUN SEQUENCE"/>
    <property type="match status" value="1"/>
</dbReference>
<dbReference type="EMBL" id="JAJTWU010000018">
    <property type="protein sequence ID" value="MCE4558149.1"/>
    <property type="molecule type" value="Genomic_DNA"/>
</dbReference>
<evidence type="ECO:0000256" key="5">
    <source>
        <dbReference type="SAM" id="SignalP"/>
    </source>
</evidence>
<keyword evidence="2" id="KW-0201">Cytochrome c-type biogenesis</keyword>
<dbReference type="SUPFAM" id="SSF52833">
    <property type="entry name" value="Thioredoxin-like"/>
    <property type="match status" value="1"/>
</dbReference>
<dbReference type="InterPro" id="IPR036249">
    <property type="entry name" value="Thioredoxin-like_sf"/>
</dbReference>
<comment type="subcellular location">
    <subcellularLocation>
        <location evidence="1">Cell envelope</location>
    </subcellularLocation>
</comment>
<dbReference type="CDD" id="cd02966">
    <property type="entry name" value="TlpA_like_family"/>
    <property type="match status" value="1"/>
</dbReference>
<evidence type="ECO:0000256" key="2">
    <source>
        <dbReference type="ARBA" id="ARBA00022748"/>
    </source>
</evidence>
<feature type="chain" id="PRO_5046073200" evidence="5">
    <location>
        <begin position="28"/>
        <end position="182"/>
    </location>
</feature>
<evidence type="ECO:0000313" key="8">
    <source>
        <dbReference type="Proteomes" id="UP001200741"/>
    </source>
</evidence>
<comment type="caution">
    <text evidence="7">The sequence shown here is derived from an EMBL/GenBank/DDBJ whole genome shotgun (WGS) entry which is preliminary data.</text>
</comment>
<feature type="signal peptide" evidence="5">
    <location>
        <begin position="1"/>
        <end position="27"/>
    </location>
</feature>
<keyword evidence="3" id="KW-0676">Redox-active center</keyword>
<dbReference type="InterPro" id="IPR017937">
    <property type="entry name" value="Thioredoxin_CS"/>
</dbReference>
<organism evidence="7 8">
    <name type="scientific">Pelomonas cellulosilytica</name>
    <dbReference type="NCBI Taxonomy" id="2906762"/>
    <lineage>
        <taxon>Bacteria</taxon>
        <taxon>Pseudomonadati</taxon>
        <taxon>Pseudomonadota</taxon>
        <taxon>Betaproteobacteria</taxon>
        <taxon>Burkholderiales</taxon>
        <taxon>Sphaerotilaceae</taxon>
        <taxon>Roseateles</taxon>
    </lineage>
</organism>
<keyword evidence="8" id="KW-1185">Reference proteome</keyword>
<name>A0ABS8Y4H8_9BURK</name>
<keyword evidence="5" id="KW-0732">Signal</keyword>
<dbReference type="Proteomes" id="UP001200741">
    <property type="component" value="Unassembled WGS sequence"/>
</dbReference>
<evidence type="ECO:0000256" key="3">
    <source>
        <dbReference type="ARBA" id="ARBA00023284"/>
    </source>
</evidence>
<dbReference type="Pfam" id="PF08534">
    <property type="entry name" value="Redoxin"/>
    <property type="match status" value="1"/>
</dbReference>
<feature type="domain" description="Thioredoxin" evidence="6">
    <location>
        <begin position="33"/>
        <end position="175"/>
    </location>
</feature>
<evidence type="ECO:0000313" key="7">
    <source>
        <dbReference type="EMBL" id="MCE4558149.1"/>
    </source>
</evidence>
<feature type="region of interest" description="Disordered" evidence="4">
    <location>
        <begin position="24"/>
        <end position="46"/>
    </location>
</feature>
<dbReference type="PROSITE" id="PS51352">
    <property type="entry name" value="THIOREDOXIN_2"/>
    <property type="match status" value="1"/>
</dbReference>
<evidence type="ECO:0000256" key="4">
    <source>
        <dbReference type="SAM" id="MobiDB-lite"/>
    </source>
</evidence>
<evidence type="ECO:0000256" key="1">
    <source>
        <dbReference type="ARBA" id="ARBA00004196"/>
    </source>
</evidence>
<dbReference type="PANTHER" id="PTHR42852">
    <property type="entry name" value="THIOL:DISULFIDE INTERCHANGE PROTEIN DSBE"/>
    <property type="match status" value="1"/>
</dbReference>
<reference evidence="7 8" key="1">
    <citation type="submission" date="2021-12" db="EMBL/GenBank/DDBJ databases">
        <title>Genome seq of P8.</title>
        <authorList>
            <person name="Seo T."/>
        </authorList>
    </citation>
    <scope>NUCLEOTIDE SEQUENCE [LARGE SCALE GENOMIC DNA]</scope>
    <source>
        <strain evidence="7 8">P8</strain>
    </source>
</reference>
<dbReference type="RefSeq" id="WP_233375589.1">
    <property type="nucleotide sequence ID" value="NZ_JAJTWU010000018.1"/>
</dbReference>
<dbReference type="InterPro" id="IPR013766">
    <property type="entry name" value="Thioredoxin_domain"/>
</dbReference>
<proteinExistence type="predicted"/>
<sequence length="182" mass="19919">MHHDKHRRGLLAWGGLMALTGMGSARAEPDQPAPPQSLAPDTPLGQTLDGKPLRLADFDGRPVIVFFWASWCPYCRNELPVLERLQSKTGERLPIIAINIEEKAVFKRVQRALAESTRITHTYDPNEAAAKAFAKPASLPYTLLLRGDGSVAARQSGWDENSVNFIVKHVNAVLAEAKAAEG</sequence>
<protein>
    <submittedName>
        <fullName evidence="7">TlpA family protein disulfide reductase</fullName>
    </submittedName>
</protein>